<feature type="transmembrane region" description="Helical" evidence="1">
    <location>
        <begin position="80"/>
        <end position="100"/>
    </location>
</feature>
<feature type="transmembrane region" description="Helical" evidence="1">
    <location>
        <begin position="6"/>
        <end position="30"/>
    </location>
</feature>
<keyword evidence="3" id="KW-1185">Reference proteome</keyword>
<gene>
    <name evidence="2" type="ORF">NITLEN_10536</name>
</gene>
<reference evidence="3" key="1">
    <citation type="submission" date="2018-04" db="EMBL/GenBank/DDBJ databases">
        <authorList>
            <person name="Lucker S."/>
            <person name="Sakoula D."/>
        </authorList>
    </citation>
    <scope>NUCLEOTIDE SEQUENCE [LARGE SCALE GENOMIC DNA]</scope>
</reference>
<organism evidence="2 3">
    <name type="scientific">Nitrospira lenta</name>
    <dbReference type="NCBI Taxonomy" id="1436998"/>
    <lineage>
        <taxon>Bacteria</taxon>
        <taxon>Pseudomonadati</taxon>
        <taxon>Nitrospirota</taxon>
        <taxon>Nitrospiria</taxon>
        <taxon>Nitrospirales</taxon>
        <taxon>Nitrospiraceae</taxon>
        <taxon>Nitrospira</taxon>
    </lineage>
</organism>
<dbReference type="InParanoid" id="A0A330L147"/>
<evidence type="ECO:0000313" key="3">
    <source>
        <dbReference type="Proteomes" id="UP000248168"/>
    </source>
</evidence>
<evidence type="ECO:0000256" key="1">
    <source>
        <dbReference type="SAM" id="Phobius"/>
    </source>
</evidence>
<dbReference type="Proteomes" id="UP000248168">
    <property type="component" value="Unassembled WGS sequence"/>
</dbReference>
<evidence type="ECO:0000313" key="2">
    <source>
        <dbReference type="EMBL" id="SPP63450.1"/>
    </source>
</evidence>
<dbReference type="EMBL" id="OUNR01000001">
    <property type="protein sequence ID" value="SPP63450.1"/>
    <property type="molecule type" value="Genomic_DNA"/>
</dbReference>
<dbReference type="PROSITE" id="PS51257">
    <property type="entry name" value="PROKAR_LIPOPROTEIN"/>
    <property type="match status" value="1"/>
</dbReference>
<proteinExistence type="predicted"/>
<name>A0A330L147_9BACT</name>
<dbReference type="AlphaFoldDB" id="A0A330L147"/>
<accession>A0A330L147</accession>
<sequence length="152" mass="16553">MKARAWLMQYGVAMILSCAFALILGQVPLFRETAVGKLAASDLVQFLGYGCTIALAWLGARQLAGDPSEDWKWLSPYRALILPVTTLATVILAYGVLLLVGGPFLNKFAKGIYNWMFIVGIVAAIAWLIVTWVRTCAPLVAATIPRRLKKAA</sequence>
<feature type="transmembrane region" description="Helical" evidence="1">
    <location>
        <begin position="112"/>
        <end position="133"/>
    </location>
</feature>
<keyword evidence="1" id="KW-0472">Membrane</keyword>
<feature type="transmembrane region" description="Helical" evidence="1">
    <location>
        <begin position="42"/>
        <end position="60"/>
    </location>
</feature>
<protein>
    <submittedName>
        <fullName evidence="2">Uncharacterized protein</fullName>
    </submittedName>
</protein>
<keyword evidence="1" id="KW-0812">Transmembrane</keyword>
<keyword evidence="1" id="KW-1133">Transmembrane helix</keyword>